<evidence type="ECO:0000256" key="1">
    <source>
        <dbReference type="ARBA" id="ARBA00022741"/>
    </source>
</evidence>
<keyword evidence="5 6" id="KW-0009">Actin-binding</keyword>
<keyword evidence="1 6" id="KW-0547">Nucleotide-binding</keyword>
<proteinExistence type="inferred from homology"/>
<dbReference type="InterPro" id="IPR001609">
    <property type="entry name" value="Myosin_head_motor_dom-like"/>
</dbReference>
<evidence type="ECO:0000313" key="9">
    <source>
        <dbReference type="Proteomes" id="UP001189429"/>
    </source>
</evidence>
<dbReference type="Pfam" id="PF00063">
    <property type="entry name" value="Myosin_head"/>
    <property type="match status" value="1"/>
</dbReference>
<dbReference type="Proteomes" id="UP001189429">
    <property type="component" value="Unassembled WGS sequence"/>
</dbReference>
<organism evidence="8 9">
    <name type="scientific">Prorocentrum cordatum</name>
    <dbReference type="NCBI Taxonomy" id="2364126"/>
    <lineage>
        <taxon>Eukaryota</taxon>
        <taxon>Sar</taxon>
        <taxon>Alveolata</taxon>
        <taxon>Dinophyceae</taxon>
        <taxon>Prorocentrales</taxon>
        <taxon>Prorocentraceae</taxon>
        <taxon>Prorocentrum</taxon>
    </lineage>
</organism>
<dbReference type="Gene3D" id="3.40.850.10">
    <property type="entry name" value="Kinesin motor domain"/>
    <property type="match status" value="1"/>
</dbReference>
<gene>
    <name evidence="8" type="ORF">PCOR1329_LOCUS8140</name>
</gene>
<evidence type="ECO:0000256" key="3">
    <source>
        <dbReference type="ARBA" id="ARBA00023123"/>
    </source>
</evidence>
<dbReference type="PANTHER" id="PTHR13140:SF706">
    <property type="entry name" value="DILUTE CLASS UNCONVENTIONAL MYOSIN, ISOFORM C"/>
    <property type="match status" value="1"/>
</dbReference>
<evidence type="ECO:0000259" key="7">
    <source>
        <dbReference type="PROSITE" id="PS51456"/>
    </source>
</evidence>
<evidence type="ECO:0000256" key="6">
    <source>
        <dbReference type="PROSITE-ProRule" id="PRU00782"/>
    </source>
</evidence>
<dbReference type="SUPFAM" id="SSF52540">
    <property type="entry name" value="P-loop containing nucleoside triphosphate hydrolases"/>
    <property type="match status" value="1"/>
</dbReference>
<keyword evidence="3 6" id="KW-0518">Myosin</keyword>
<keyword evidence="2 6" id="KW-0067">ATP-binding</keyword>
<evidence type="ECO:0000256" key="5">
    <source>
        <dbReference type="ARBA" id="ARBA00023203"/>
    </source>
</evidence>
<dbReference type="EMBL" id="CAUYUJ010002225">
    <property type="protein sequence ID" value="CAK0799800.1"/>
    <property type="molecule type" value="Genomic_DNA"/>
</dbReference>
<comment type="similarity">
    <text evidence="6">Belongs to the TRAFAC class myosin-kinesin ATPase superfamily. Myosin family.</text>
</comment>
<dbReference type="PANTHER" id="PTHR13140">
    <property type="entry name" value="MYOSIN"/>
    <property type="match status" value="1"/>
</dbReference>
<feature type="domain" description="Myosin motor" evidence="7">
    <location>
        <begin position="70"/>
        <end position="180"/>
    </location>
</feature>
<protein>
    <recommendedName>
        <fullName evidence="7">Myosin motor domain-containing protein</fullName>
    </recommendedName>
</protein>
<reference evidence="8" key="1">
    <citation type="submission" date="2023-10" db="EMBL/GenBank/DDBJ databases">
        <authorList>
            <person name="Chen Y."/>
            <person name="Shah S."/>
            <person name="Dougan E. K."/>
            <person name="Thang M."/>
            <person name="Chan C."/>
        </authorList>
    </citation>
    <scope>NUCLEOTIDE SEQUENCE [LARGE SCALE GENOMIC DNA]</scope>
</reference>
<dbReference type="InterPro" id="IPR036961">
    <property type="entry name" value="Kinesin_motor_dom_sf"/>
</dbReference>
<evidence type="ECO:0000256" key="4">
    <source>
        <dbReference type="ARBA" id="ARBA00023175"/>
    </source>
</evidence>
<accession>A0ABN9Q9F2</accession>
<comment type="caution">
    <text evidence="6">Lacks conserved residue(s) required for the propagation of feature annotation.</text>
</comment>
<dbReference type="InterPro" id="IPR027417">
    <property type="entry name" value="P-loop_NTPase"/>
</dbReference>
<dbReference type="PRINTS" id="PR00193">
    <property type="entry name" value="MYOSINHEAVY"/>
</dbReference>
<dbReference type="PROSITE" id="PS51456">
    <property type="entry name" value="MYOSIN_MOTOR"/>
    <property type="match status" value="1"/>
</dbReference>
<name>A0ABN9Q9F2_9DINO</name>
<sequence>MEGAKVYVQDASAGWRRATVSAALGGGRYRVRFEAWEDEGGAELSEEAEVDASKLEGGTLPFQNAGMPPSGFPDMTTLDHLHEAALLHNLRARFFAGSCPYTYTADIVIAVNPYRWFPDLYTDEKRKEYLVFDRSKLSPHAYATSSAAYSGLQETKQNQAILVSGESGAGKTETVKIRGF</sequence>
<keyword evidence="9" id="KW-1185">Reference proteome</keyword>
<keyword evidence="4 6" id="KW-0505">Motor protein</keyword>
<feature type="binding site" evidence="6">
    <location>
        <begin position="165"/>
        <end position="172"/>
    </location>
    <ligand>
        <name>ATP</name>
        <dbReference type="ChEBI" id="CHEBI:30616"/>
    </ligand>
</feature>
<evidence type="ECO:0000313" key="8">
    <source>
        <dbReference type="EMBL" id="CAK0799800.1"/>
    </source>
</evidence>
<evidence type="ECO:0000256" key="2">
    <source>
        <dbReference type="ARBA" id="ARBA00022840"/>
    </source>
</evidence>
<comment type="caution">
    <text evidence="8">The sequence shown here is derived from an EMBL/GenBank/DDBJ whole genome shotgun (WGS) entry which is preliminary data.</text>
</comment>